<reference evidence="3" key="1">
    <citation type="journal article" date="2019" name="Int. J. Syst. Evol. Microbiol.">
        <title>The Global Catalogue of Microorganisms (GCM) 10K type strain sequencing project: providing services to taxonomists for standard genome sequencing and annotation.</title>
        <authorList>
            <consortium name="The Broad Institute Genomics Platform"/>
            <consortium name="The Broad Institute Genome Sequencing Center for Infectious Disease"/>
            <person name="Wu L."/>
            <person name="Ma J."/>
        </authorList>
    </citation>
    <scope>NUCLEOTIDE SEQUENCE [LARGE SCALE GENOMIC DNA]</scope>
    <source>
        <strain evidence="3">KCTC 42456</strain>
    </source>
</reference>
<proteinExistence type="predicted"/>
<feature type="transmembrane region" description="Helical" evidence="1">
    <location>
        <begin position="40"/>
        <end position="58"/>
    </location>
</feature>
<keyword evidence="1" id="KW-1133">Transmembrane helix</keyword>
<gene>
    <name evidence="2" type="ORF">ACFSSE_08810</name>
</gene>
<name>A0ABW5TRT3_9SPHI</name>
<keyword evidence="3" id="KW-1185">Reference proteome</keyword>
<organism evidence="2 3">
    <name type="scientific">Pedobacter alpinus</name>
    <dbReference type="NCBI Taxonomy" id="1590643"/>
    <lineage>
        <taxon>Bacteria</taxon>
        <taxon>Pseudomonadati</taxon>
        <taxon>Bacteroidota</taxon>
        <taxon>Sphingobacteriia</taxon>
        <taxon>Sphingobacteriales</taxon>
        <taxon>Sphingobacteriaceae</taxon>
        <taxon>Pedobacter</taxon>
    </lineage>
</organism>
<evidence type="ECO:0000313" key="3">
    <source>
        <dbReference type="Proteomes" id="UP001597546"/>
    </source>
</evidence>
<dbReference type="RefSeq" id="WP_379043292.1">
    <property type="nucleotide sequence ID" value="NZ_JBHSKW010000030.1"/>
</dbReference>
<comment type="caution">
    <text evidence="2">The sequence shown here is derived from an EMBL/GenBank/DDBJ whole genome shotgun (WGS) entry which is preliminary data.</text>
</comment>
<dbReference type="Proteomes" id="UP001597546">
    <property type="component" value="Unassembled WGS sequence"/>
</dbReference>
<dbReference type="EMBL" id="JBHULV010000026">
    <property type="protein sequence ID" value="MFD2731806.1"/>
    <property type="molecule type" value="Genomic_DNA"/>
</dbReference>
<keyword evidence="1" id="KW-0812">Transmembrane</keyword>
<feature type="transmembrane region" description="Helical" evidence="1">
    <location>
        <begin position="6"/>
        <end position="28"/>
    </location>
</feature>
<keyword evidence="1" id="KW-0472">Membrane</keyword>
<sequence length="193" mass="22175">MDNFLFFGLLILVFIGLPIGFGILLYFIPKKLGYPKSGKYLTIIYGLLVSAFVLLTVFEDKLFSNDNAKALIEEQQILLDDKFEITENKSASAIGDYYHTFTLKISDNDKRNAISKIKSANNFKPKNIEIDDLLSQRTSDRYFGKKVIQNYETENSFVREYFEPSGKKGYAPTFRRISISKYGNLLKLEDIDD</sequence>
<accession>A0ABW5TRT3</accession>
<evidence type="ECO:0000313" key="2">
    <source>
        <dbReference type="EMBL" id="MFD2731806.1"/>
    </source>
</evidence>
<evidence type="ECO:0000256" key="1">
    <source>
        <dbReference type="SAM" id="Phobius"/>
    </source>
</evidence>
<protein>
    <submittedName>
        <fullName evidence="2">Uncharacterized protein</fullName>
    </submittedName>
</protein>